<evidence type="ECO:0000259" key="11">
    <source>
        <dbReference type="Pfam" id="PF01134"/>
    </source>
</evidence>
<dbReference type="NCBIfam" id="NF003739">
    <property type="entry name" value="PRK05335.1"/>
    <property type="match status" value="1"/>
</dbReference>
<evidence type="ECO:0000256" key="2">
    <source>
        <dbReference type="ARBA" id="ARBA00022490"/>
    </source>
</evidence>
<dbReference type="GO" id="GO:0030488">
    <property type="term" value="P:tRNA methylation"/>
    <property type="evidence" value="ECO:0007669"/>
    <property type="project" value="TreeGrafter"/>
</dbReference>
<dbReference type="GO" id="GO:0005829">
    <property type="term" value="C:cytosol"/>
    <property type="evidence" value="ECO:0007669"/>
    <property type="project" value="TreeGrafter"/>
</dbReference>
<dbReference type="GO" id="GO:0002098">
    <property type="term" value="P:tRNA wobble uridine modification"/>
    <property type="evidence" value="ECO:0007669"/>
    <property type="project" value="TreeGrafter"/>
</dbReference>
<dbReference type="GO" id="GO:0050660">
    <property type="term" value="F:flavin adenine dinucleotide binding"/>
    <property type="evidence" value="ECO:0007669"/>
    <property type="project" value="UniProtKB-UniRule"/>
</dbReference>
<dbReference type="InterPro" id="IPR040131">
    <property type="entry name" value="MnmG_N"/>
</dbReference>
<dbReference type="FunFam" id="3.50.50.60:FF:000040">
    <property type="entry name" value="Methylenetetrahydrofolate--tRNA-(uracil-5-)-methyltransferase TrmFO"/>
    <property type="match status" value="1"/>
</dbReference>
<keyword evidence="2 10" id="KW-0963">Cytoplasm</keyword>
<evidence type="ECO:0000256" key="6">
    <source>
        <dbReference type="ARBA" id="ARBA00022694"/>
    </source>
</evidence>
<keyword evidence="13" id="KW-1185">Reference proteome</keyword>
<protein>
    <recommendedName>
        <fullName evidence="10">Methylenetetrahydrofolate--tRNA-(uracil-5-)-methyltransferase TrmFO</fullName>
        <ecNumber evidence="10">2.1.1.74</ecNumber>
    </recommendedName>
    <alternativeName>
        <fullName evidence="10">Folate-dependent tRNA (uracil-5-)-methyltransferase</fullName>
    </alternativeName>
    <alternativeName>
        <fullName evidence="10">Folate-dependent tRNA(M-5-U54)-methyltransferase</fullName>
    </alternativeName>
</protein>
<dbReference type="STRING" id="1293597.FC20_GL001492"/>
<dbReference type="EMBL" id="AZDU01000055">
    <property type="protein sequence ID" value="KRL00195.1"/>
    <property type="molecule type" value="Genomic_DNA"/>
</dbReference>
<proteinExistence type="inferred from homology"/>
<gene>
    <name evidence="10" type="primary">trmFO</name>
    <name evidence="12" type="ORF">FC20_GL001492</name>
</gene>
<name>A0A0R1M7P0_9LACO</name>
<reference evidence="12 13" key="1">
    <citation type="journal article" date="2015" name="Genome Announc.">
        <title>Expanding the biotechnology potential of lactobacilli through comparative genomics of 213 strains and associated genera.</title>
        <authorList>
            <person name="Sun Z."/>
            <person name="Harris H.M."/>
            <person name="McCann A."/>
            <person name="Guo C."/>
            <person name="Argimon S."/>
            <person name="Zhang W."/>
            <person name="Yang X."/>
            <person name="Jeffery I.B."/>
            <person name="Cooney J.C."/>
            <person name="Kagawa T.F."/>
            <person name="Liu W."/>
            <person name="Song Y."/>
            <person name="Salvetti E."/>
            <person name="Wrobel A."/>
            <person name="Rasinkangas P."/>
            <person name="Parkhill J."/>
            <person name="Rea M.C."/>
            <person name="O'Sullivan O."/>
            <person name="Ritari J."/>
            <person name="Douillard F.P."/>
            <person name="Paul Ross R."/>
            <person name="Yang R."/>
            <person name="Briner A.E."/>
            <person name="Felis G.E."/>
            <person name="de Vos W.M."/>
            <person name="Barrangou R."/>
            <person name="Klaenhammer T.R."/>
            <person name="Caufield P.W."/>
            <person name="Cui Y."/>
            <person name="Zhang H."/>
            <person name="O'Toole P.W."/>
        </authorList>
    </citation>
    <scope>NUCLEOTIDE SEQUENCE [LARGE SCALE GENOMIC DNA]</scope>
    <source>
        <strain evidence="12 13">DSM 19284</strain>
    </source>
</reference>
<dbReference type="FunFam" id="3.50.50.60:FF:000035">
    <property type="entry name" value="Methylenetetrahydrofolate--tRNA-(uracil-5-)-methyltransferase TrmFO"/>
    <property type="match status" value="1"/>
</dbReference>
<comment type="function">
    <text evidence="10">Catalyzes the folate-dependent formation of 5-methyl-uridine at position 54 (M-5-U54) in all tRNAs.</text>
</comment>
<sequence length="470" mass="51712">MFLNSEEKTFSGKIAKNRFSISLIREIGLRQMTKKVTVIGAGLAGSEATWQLAKRGIEVDLYEMRPKEMTPAHETGNFAELVCTNSMRSNQLSNAVGLLKEEMRQMGSLIMEAADQTQVPAGGALAVDRDQFSNYVTSKLKSLDNVTVHDEEITELPTDGIVIVATGPLTSDKLAEQIQQFEGTDSLHFFDAAAPIVAADSIDMDIVYKKSRYDRGEAAYLNCPMTKEEYDKFADALIHAETADLHGFEDSEVFEGCMPIEVMAKRGPKTMLFGPLKPVGLEDPKTGETPYAVVQLRQDNAAASMYNIVGFQTHLKYGEQKRVFSMIPGLENARFVRYGKMHRNTYMASPEVLKATYEAKKQEGLFFAGQMTGVEGYVESAGSGLVAGINAAREAAGLEPVEFPVTTALGSMAHYITTTDAKHFQPMNASFALIPGLEGKKIRNKRERHEKISERGLADLATFKAEKLSD</sequence>
<evidence type="ECO:0000256" key="8">
    <source>
        <dbReference type="ARBA" id="ARBA00022857"/>
    </source>
</evidence>
<dbReference type="InterPro" id="IPR002218">
    <property type="entry name" value="MnmG-rel"/>
</dbReference>
<keyword evidence="7 10" id="KW-0274">FAD</keyword>
<dbReference type="PANTHER" id="PTHR11806:SF2">
    <property type="entry name" value="METHYLENETETRAHYDROFOLATE--TRNA-(URACIL-5-)-METHYLTRANSFERASE TRMFO"/>
    <property type="match status" value="1"/>
</dbReference>
<dbReference type="InterPro" id="IPR036188">
    <property type="entry name" value="FAD/NAD-bd_sf"/>
</dbReference>
<comment type="catalytic activity">
    <reaction evidence="10">
        <text>uridine(54) in tRNA + (6R)-5,10-methylene-5,6,7,8-tetrahydrofolate + NADPH + H(+) = 5-methyluridine(54) in tRNA + (6S)-5,6,7,8-tetrahydrofolate + NADP(+)</text>
        <dbReference type="Rhea" id="RHEA:62372"/>
        <dbReference type="Rhea" id="RHEA-COMP:10167"/>
        <dbReference type="Rhea" id="RHEA-COMP:10193"/>
        <dbReference type="ChEBI" id="CHEBI:15378"/>
        <dbReference type="ChEBI" id="CHEBI:15636"/>
        <dbReference type="ChEBI" id="CHEBI:57453"/>
        <dbReference type="ChEBI" id="CHEBI:57783"/>
        <dbReference type="ChEBI" id="CHEBI:58349"/>
        <dbReference type="ChEBI" id="CHEBI:65315"/>
        <dbReference type="ChEBI" id="CHEBI:74447"/>
        <dbReference type="EC" id="2.1.1.74"/>
    </reaction>
</comment>
<dbReference type="Proteomes" id="UP000051074">
    <property type="component" value="Unassembled WGS sequence"/>
</dbReference>
<keyword evidence="4 10" id="KW-0285">Flavoprotein</keyword>
<feature type="binding site" evidence="10">
    <location>
        <begin position="40"/>
        <end position="45"/>
    </location>
    <ligand>
        <name>FAD</name>
        <dbReference type="ChEBI" id="CHEBI:57692"/>
    </ligand>
</feature>
<dbReference type="NCBIfam" id="TIGR00137">
    <property type="entry name" value="gid_trmFO"/>
    <property type="match status" value="1"/>
</dbReference>
<dbReference type="AlphaFoldDB" id="A0A0R1M7P0"/>
<keyword evidence="6 10" id="KW-0819">tRNA processing</keyword>
<evidence type="ECO:0000256" key="1">
    <source>
        <dbReference type="ARBA" id="ARBA00001974"/>
    </source>
</evidence>
<dbReference type="eggNOG" id="COG1206">
    <property type="taxonomic scope" value="Bacteria"/>
</dbReference>
<dbReference type="SUPFAM" id="SSF51905">
    <property type="entry name" value="FAD/NAD(P)-binding domain"/>
    <property type="match status" value="1"/>
</dbReference>
<comment type="cofactor">
    <cofactor evidence="1 10">
        <name>FAD</name>
        <dbReference type="ChEBI" id="CHEBI:57692"/>
    </cofactor>
</comment>
<evidence type="ECO:0000256" key="10">
    <source>
        <dbReference type="HAMAP-Rule" id="MF_01037"/>
    </source>
</evidence>
<dbReference type="PROSITE" id="PS01281">
    <property type="entry name" value="GIDA_2"/>
    <property type="match status" value="1"/>
</dbReference>
<dbReference type="PATRIC" id="fig|1293597.4.peg.1590"/>
<accession>A0A0R1M7P0</accession>
<evidence type="ECO:0000313" key="13">
    <source>
        <dbReference type="Proteomes" id="UP000051074"/>
    </source>
</evidence>
<dbReference type="Pfam" id="PF01134">
    <property type="entry name" value="GIDA"/>
    <property type="match status" value="1"/>
</dbReference>
<dbReference type="Gene3D" id="3.50.50.60">
    <property type="entry name" value="FAD/NAD(P)-binding domain"/>
    <property type="match status" value="2"/>
</dbReference>
<keyword evidence="5 10" id="KW-0808">Transferase</keyword>
<evidence type="ECO:0000313" key="12">
    <source>
        <dbReference type="EMBL" id="KRL00195.1"/>
    </source>
</evidence>
<evidence type="ECO:0000256" key="5">
    <source>
        <dbReference type="ARBA" id="ARBA00022679"/>
    </source>
</evidence>
<keyword evidence="8 10" id="KW-0521">NADP</keyword>
<evidence type="ECO:0000256" key="9">
    <source>
        <dbReference type="ARBA" id="ARBA00023027"/>
    </source>
</evidence>
<dbReference type="GO" id="GO:0047151">
    <property type="term" value="F:tRNA (uracil(54)-C5)-methyltransferase activity, 5,10-methylenetetrahydrofolate-dependent"/>
    <property type="evidence" value="ECO:0007669"/>
    <property type="project" value="UniProtKB-UniRule"/>
</dbReference>
<comment type="subcellular location">
    <subcellularLocation>
        <location evidence="10">Cytoplasm</location>
    </subcellularLocation>
</comment>
<dbReference type="PANTHER" id="PTHR11806">
    <property type="entry name" value="GLUCOSE INHIBITED DIVISION PROTEIN A"/>
    <property type="match status" value="1"/>
</dbReference>
<dbReference type="InterPro" id="IPR020595">
    <property type="entry name" value="MnmG-rel_CS"/>
</dbReference>
<dbReference type="HAMAP" id="MF_01037">
    <property type="entry name" value="TrmFO"/>
    <property type="match status" value="1"/>
</dbReference>
<comment type="similarity">
    <text evidence="10">Belongs to the MnmG family. TrmFO subfamily.</text>
</comment>
<evidence type="ECO:0000256" key="7">
    <source>
        <dbReference type="ARBA" id="ARBA00022827"/>
    </source>
</evidence>
<evidence type="ECO:0000256" key="3">
    <source>
        <dbReference type="ARBA" id="ARBA00022603"/>
    </source>
</evidence>
<dbReference type="EC" id="2.1.1.74" evidence="10"/>
<dbReference type="InterPro" id="IPR004417">
    <property type="entry name" value="TrmFO"/>
</dbReference>
<keyword evidence="9 10" id="KW-0520">NAD</keyword>
<organism evidence="12 13">
    <name type="scientific">Lactobacillus equicursoris DSM 19284 = JCM 14600 = CIP 110162</name>
    <dbReference type="NCBI Taxonomy" id="1293597"/>
    <lineage>
        <taxon>Bacteria</taxon>
        <taxon>Bacillati</taxon>
        <taxon>Bacillota</taxon>
        <taxon>Bacilli</taxon>
        <taxon>Lactobacillales</taxon>
        <taxon>Lactobacillaceae</taxon>
        <taxon>Lactobacillus</taxon>
    </lineage>
</organism>
<evidence type="ECO:0000256" key="4">
    <source>
        <dbReference type="ARBA" id="ARBA00022630"/>
    </source>
</evidence>
<comment type="caution">
    <text evidence="12">The sequence shown here is derived from an EMBL/GenBank/DDBJ whole genome shotgun (WGS) entry which is preliminary data.</text>
</comment>
<comment type="catalytic activity">
    <reaction evidence="10">
        <text>uridine(54) in tRNA + (6R)-5,10-methylene-5,6,7,8-tetrahydrofolate + NADH + H(+) = 5-methyluridine(54) in tRNA + (6S)-5,6,7,8-tetrahydrofolate + NAD(+)</text>
        <dbReference type="Rhea" id="RHEA:16873"/>
        <dbReference type="Rhea" id="RHEA-COMP:10167"/>
        <dbReference type="Rhea" id="RHEA-COMP:10193"/>
        <dbReference type="ChEBI" id="CHEBI:15378"/>
        <dbReference type="ChEBI" id="CHEBI:15636"/>
        <dbReference type="ChEBI" id="CHEBI:57453"/>
        <dbReference type="ChEBI" id="CHEBI:57540"/>
        <dbReference type="ChEBI" id="CHEBI:57945"/>
        <dbReference type="ChEBI" id="CHEBI:65315"/>
        <dbReference type="ChEBI" id="CHEBI:74447"/>
        <dbReference type="EC" id="2.1.1.74"/>
    </reaction>
</comment>
<keyword evidence="3 10" id="KW-0489">Methyltransferase</keyword>
<feature type="domain" description="MnmG N-terminal" evidence="11">
    <location>
        <begin position="35"/>
        <end position="398"/>
    </location>
</feature>